<protein>
    <submittedName>
        <fullName evidence="1">Uncharacterized protein</fullName>
    </submittedName>
</protein>
<name>A0AAN7K240_9MYRT</name>
<reference evidence="1 2" key="1">
    <citation type="journal article" date="2023" name="Hortic Res">
        <title>Pangenome of water caltrop reveals structural variations and asymmetric subgenome divergence after allopolyploidization.</title>
        <authorList>
            <person name="Zhang X."/>
            <person name="Chen Y."/>
            <person name="Wang L."/>
            <person name="Yuan Y."/>
            <person name="Fang M."/>
            <person name="Shi L."/>
            <person name="Lu R."/>
            <person name="Comes H.P."/>
            <person name="Ma Y."/>
            <person name="Chen Y."/>
            <person name="Huang G."/>
            <person name="Zhou Y."/>
            <person name="Zheng Z."/>
            <person name="Qiu Y."/>
        </authorList>
    </citation>
    <scope>NUCLEOTIDE SEQUENCE [LARGE SCALE GENOMIC DNA]</scope>
    <source>
        <tissue evidence="1">Roots</tissue>
    </source>
</reference>
<keyword evidence="2" id="KW-1185">Reference proteome</keyword>
<evidence type="ECO:0000313" key="2">
    <source>
        <dbReference type="Proteomes" id="UP001345219"/>
    </source>
</evidence>
<dbReference type="AlphaFoldDB" id="A0AAN7K240"/>
<evidence type="ECO:0000313" key="1">
    <source>
        <dbReference type="EMBL" id="KAK4757917.1"/>
    </source>
</evidence>
<organism evidence="1 2">
    <name type="scientific">Trapa incisa</name>
    <dbReference type="NCBI Taxonomy" id="236973"/>
    <lineage>
        <taxon>Eukaryota</taxon>
        <taxon>Viridiplantae</taxon>
        <taxon>Streptophyta</taxon>
        <taxon>Embryophyta</taxon>
        <taxon>Tracheophyta</taxon>
        <taxon>Spermatophyta</taxon>
        <taxon>Magnoliopsida</taxon>
        <taxon>eudicotyledons</taxon>
        <taxon>Gunneridae</taxon>
        <taxon>Pentapetalae</taxon>
        <taxon>rosids</taxon>
        <taxon>malvids</taxon>
        <taxon>Myrtales</taxon>
        <taxon>Lythraceae</taxon>
        <taxon>Trapa</taxon>
    </lineage>
</organism>
<dbReference type="EMBL" id="JAXIOK010000012">
    <property type="protein sequence ID" value="KAK4757917.1"/>
    <property type="molecule type" value="Genomic_DNA"/>
</dbReference>
<dbReference type="Proteomes" id="UP001345219">
    <property type="component" value="Chromosome 15"/>
</dbReference>
<gene>
    <name evidence="1" type="ORF">SAY87_019218</name>
</gene>
<proteinExistence type="predicted"/>
<accession>A0AAN7K240</accession>
<sequence>MPLHGSKNRCTGCLFSISCFEFKEEGGWPKGESCYFRIGKHPNDDGSRKSHWTTRTLQLGVMFGPEGISISNNSHSIPVCLRAYDHPAHGDLQTPSKTKDHPRSACNNFTPCRSTHNGEPLDKYKSLESGSIVHPHHQSYGALRILGVVFVSSNGLAIKVFAQFD</sequence>
<comment type="caution">
    <text evidence="1">The sequence shown here is derived from an EMBL/GenBank/DDBJ whole genome shotgun (WGS) entry which is preliminary data.</text>
</comment>